<feature type="chain" id="PRO_5003895464" evidence="3">
    <location>
        <begin position="20"/>
        <end position="291"/>
    </location>
</feature>
<evidence type="ECO:0000256" key="3">
    <source>
        <dbReference type="SAM" id="SignalP"/>
    </source>
</evidence>
<evidence type="ECO:0000256" key="2">
    <source>
        <dbReference type="SAM" id="Phobius"/>
    </source>
</evidence>
<dbReference type="AlphaFoldDB" id="K6VMS9"/>
<evidence type="ECO:0000313" key="5">
    <source>
        <dbReference type="Proteomes" id="UP000008366"/>
    </source>
</evidence>
<feature type="transmembrane region" description="Helical" evidence="2">
    <location>
        <begin position="59"/>
        <end position="80"/>
    </location>
</feature>
<keyword evidence="2" id="KW-0472">Membrane</keyword>
<dbReference type="Proteomes" id="UP000008366">
    <property type="component" value="Unassembled WGS sequence"/>
</dbReference>
<keyword evidence="2" id="KW-1133">Transmembrane helix</keyword>
<dbReference type="RefSeq" id="WP_006594065.1">
    <property type="nucleotide sequence ID" value="NZ_BAHD01000073.1"/>
</dbReference>
<feature type="compositionally biased region" description="Low complexity" evidence="1">
    <location>
        <begin position="173"/>
        <end position="195"/>
    </location>
</feature>
<feature type="region of interest" description="Disordered" evidence="1">
    <location>
        <begin position="243"/>
        <end position="291"/>
    </location>
</feature>
<name>K6VMS9_9MICO</name>
<feature type="region of interest" description="Disordered" evidence="1">
    <location>
        <begin position="112"/>
        <end position="140"/>
    </location>
</feature>
<comment type="caution">
    <text evidence="4">The sequence shown here is derived from an EMBL/GenBank/DDBJ whole genome shotgun (WGS) entry which is preliminary data.</text>
</comment>
<keyword evidence="5" id="KW-1185">Reference proteome</keyword>
<keyword evidence="2" id="KW-0812">Transmembrane</keyword>
<keyword evidence="3" id="KW-0732">Signal</keyword>
<proteinExistence type="predicted"/>
<dbReference type="EMBL" id="BAHD01000073">
    <property type="protein sequence ID" value="GAB97533.1"/>
    <property type="molecule type" value="Genomic_DNA"/>
</dbReference>
<sequence length="291" mass="30886">MQALHLVLLAISAVAFVAAATSGTRLGSGSEHGRLITAVVSGAAIVGNAASLLPGTATWYGHFMVVATVGVTAWVIAELVRRTWPGRAERSEQPEVVRVVRTVPVQRAATMVRPATTQRSTRPAQPGAFAQPESVTQSAPFEQPAAQARPNLYVMPDTDIIDAEIVEEAASLAAAPTSATPTSATPTTAWARPTTQPDTTGSGPRDPGPRLVVATQETFAEYGPAAARGLNGPHYVAANLRDYQPQTEADRASARRRATRRHPSDEDLRARLTRTYGQAVERRGTFASYQA</sequence>
<accession>K6VMS9</accession>
<protein>
    <submittedName>
        <fullName evidence="4">Uncharacterized protein</fullName>
    </submittedName>
</protein>
<gene>
    <name evidence="4" type="ORF">KILIM_073_00130</name>
</gene>
<reference evidence="4 5" key="1">
    <citation type="submission" date="2012-08" db="EMBL/GenBank/DDBJ databases">
        <title>Whole genome shotgun sequence of Kineosphaera limosa NBRC 100340.</title>
        <authorList>
            <person name="Yoshida I."/>
            <person name="Isaki S."/>
            <person name="Hosoyama A."/>
            <person name="Tsuchikane K."/>
            <person name="Katsumata H."/>
            <person name="Ando Y."/>
            <person name="Ohji S."/>
            <person name="Hamada M."/>
            <person name="Tamura T."/>
            <person name="Yamazoe A."/>
            <person name="Yamazaki S."/>
            <person name="Fujita N."/>
        </authorList>
    </citation>
    <scope>NUCLEOTIDE SEQUENCE [LARGE SCALE GENOMIC DNA]</scope>
    <source>
        <strain evidence="4 5">NBRC 100340</strain>
    </source>
</reference>
<evidence type="ECO:0000256" key="1">
    <source>
        <dbReference type="SAM" id="MobiDB-lite"/>
    </source>
</evidence>
<feature type="region of interest" description="Disordered" evidence="1">
    <location>
        <begin position="173"/>
        <end position="210"/>
    </location>
</feature>
<organism evidence="4 5">
    <name type="scientific">Kineosphaera limosa NBRC 100340</name>
    <dbReference type="NCBI Taxonomy" id="1184609"/>
    <lineage>
        <taxon>Bacteria</taxon>
        <taxon>Bacillati</taxon>
        <taxon>Actinomycetota</taxon>
        <taxon>Actinomycetes</taxon>
        <taxon>Micrococcales</taxon>
        <taxon>Dermatophilaceae</taxon>
        <taxon>Kineosphaera</taxon>
    </lineage>
</organism>
<dbReference type="STRING" id="1184609.KILIM_073_00130"/>
<evidence type="ECO:0000313" key="4">
    <source>
        <dbReference type="EMBL" id="GAB97533.1"/>
    </source>
</evidence>
<feature type="signal peptide" evidence="3">
    <location>
        <begin position="1"/>
        <end position="19"/>
    </location>
</feature>